<dbReference type="InterPro" id="IPR051185">
    <property type="entry name" value="ASPM"/>
</dbReference>
<evidence type="ECO:0000256" key="1">
    <source>
        <dbReference type="ARBA" id="ARBA00004496"/>
    </source>
</evidence>
<dbReference type="InterPro" id="IPR000048">
    <property type="entry name" value="IQ_motif_EF-hand-BS"/>
</dbReference>
<comment type="subcellular location">
    <subcellularLocation>
        <location evidence="1">Cytoplasm</location>
    </subcellularLocation>
</comment>
<sequence>MAQVAYLKQTCVQDLEDEFFKLHEEAEVARERETKAAIKIQARCRGVMTRNRKRSLTDSVNLIQRMFRGHLGRKRFGEYQRVKARAEREEFFYKAAAVIQRIWRGYAVRKFTCDFYGRKRWLENVLKVSEDLRVEMQEKYLQQLQDEEAKAQMEYMNRFRTDIKGKHHLTSTRARPGVFNSPYAFAHGGKPRDSLKGVTVEQHLKETMRAMVRSRPKHKEMMEALSPTNYGSPKRRVSPRKLKVTVEKPSFYTSVHKEALFADYEVKTQKCSL</sequence>
<dbReference type="SUPFAM" id="SSF52540">
    <property type="entry name" value="P-loop containing nucleoside triphosphate hydrolases"/>
    <property type="match status" value="1"/>
</dbReference>
<evidence type="ECO:0000256" key="4">
    <source>
        <dbReference type="ARBA" id="ARBA00022860"/>
    </source>
</evidence>
<dbReference type="AlphaFoldDB" id="A0A7S0MZZ0"/>
<dbReference type="SMART" id="SM00015">
    <property type="entry name" value="IQ"/>
    <property type="match status" value="2"/>
</dbReference>
<evidence type="ECO:0008006" key="6">
    <source>
        <dbReference type="Google" id="ProtNLM"/>
    </source>
</evidence>
<keyword evidence="2" id="KW-0963">Cytoplasm</keyword>
<dbReference type="GO" id="GO:0000922">
    <property type="term" value="C:spindle pole"/>
    <property type="evidence" value="ECO:0007669"/>
    <property type="project" value="TreeGrafter"/>
</dbReference>
<dbReference type="GO" id="GO:0051295">
    <property type="term" value="P:establishment of meiotic spindle localization"/>
    <property type="evidence" value="ECO:0007669"/>
    <property type="project" value="TreeGrafter"/>
</dbReference>
<dbReference type="GO" id="GO:0005737">
    <property type="term" value="C:cytoplasm"/>
    <property type="evidence" value="ECO:0007669"/>
    <property type="project" value="UniProtKB-SubCell"/>
</dbReference>
<proteinExistence type="predicted"/>
<gene>
    <name evidence="5" type="ORF">POBO1169_LOCUS4305</name>
</gene>
<dbReference type="Gene3D" id="1.20.5.190">
    <property type="match status" value="1"/>
</dbReference>
<dbReference type="GO" id="GO:0007051">
    <property type="term" value="P:spindle organization"/>
    <property type="evidence" value="ECO:0007669"/>
    <property type="project" value="TreeGrafter"/>
</dbReference>
<dbReference type="PANTHER" id="PTHR22706:SF1">
    <property type="entry name" value="ASSEMBLY FACTOR FOR SPINDLE MICROTUBULES"/>
    <property type="match status" value="1"/>
</dbReference>
<name>A0A7S0MZZ0_9CHLO</name>
<evidence type="ECO:0000256" key="2">
    <source>
        <dbReference type="ARBA" id="ARBA00022490"/>
    </source>
</evidence>
<organism evidence="5">
    <name type="scientific">Pyramimonas obovata</name>
    <dbReference type="NCBI Taxonomy" id="1411642"/>
    <lineage>
        <taxon>Eukaryota</taxon>
        <taxon>Viridiplantae</taxon>
        <taxon>Chlorophyta</taxon>
        <taxon>Pyramimonadophyceae</taxon>
        <taxon>Pyramimonadales</taxon>
        <taxon>Pyramimonadaceae</taxon>
        <taxon>Pyramimonas</taxon>
        <taxon>Pyramimonas incertae sedis</taxon>
    </lineage>
</organism>
<dbReference type="PANTHER" id="PTHR22706">
    <property type="entry name" value="ASSEMBLY FACTOR FOR SPINDLE MICROTUBULES"/>
    <property type="match status" value="1"/>
</dbReference>
<dbReference type="Pfam" id="PF00612">
    <property type="entry name" value="IQ"/>
    <property type="match status" value="3"/>
</dbReference>
<dbReference type="CDD" id="cd23767">
    <property type="entry name" value="IQCD"/>
    <property type="match status" value="1"/>
</dbReference>
<dbReference type="PROSITE" id="PS50096">
    <property type="entry name" value="IQ"/>
    <property type="match status" value="3"/>
</dbReference>
<evidence type="ECO:0000313" key="5">
    <source>
        <dbReference type="EMBL" id="CAD8656187.1"/>
    </source>
</evidence>
<accession>A0A7S0MZZ0</accession>
<dbReference type="GO" id="GO:0000278">
    <property type="term" value="P:mitotic cell cycle"/>
    <property type="evidence" value="ECO:0007669"/>
    <property type="project" value="TreeGrafter"/>
</dbReference>
<dbReference type="EMBL" id="HBFA01008254">
    <property type="protein sequence ID" value="CAD8656187.1"/>
    <property type="molecule type" value="Transcribed_RNA"/>
</dbReference>
<keyword evidence="3" id="KW-0677">Repeat</keyword>
<dbReference type="InterPro" id="IPR027417">
    <property type="entry name" value="P-loop_NTPase"/>
</dbReference>
<reference evidence="5" key="1">
    <citation type="submission" date="2021-01" db="EMBL/GenBank/DDBJ databases">
        <authorList>
            <person name="Corre E."/>
            <person name="Pelletier E."/>
            <person name="Niang G."/>
            <person name="Scheremetjew M."/>
            <person name="Finn R."/>
            <person name="Kale V."/>
            <person name="Holt S."/>
            <person name="Cochrane G."/>
            <person name="Meng A."/>
            <person name="Brown T."/>
            <person name="Cohen L."/>
        </authorList>
    </citation>
    <scope>NUCLEOTIDE SEQUENCE</scope>
    <source>
        <strain evidence="5">CCMP722</strain>
    </source>
</reference>
<keyword evidence="4" id="KW-0112">Calmodulin-binding</keyword>
<protein>
    <recommendedName>
        <fullName evidence="6">Spermatogenesis-associated protein 17</fullName>
    </recommendedName>
</protein>
<dbReference type="GO" id="GO:0005516">
    <property type="term" value="F:calmodulin binding"/>
    <property type="evidence" value="ECO:0007669"/>
    <property type="project" value="UniProtKB-KW"/>
</dbReference>
<evidence type="ECO:0000256" key="3">
    <source>
        <dbReference type="ARBA" id="ARBA00022737"/>
    </source>
</evidence>